<evidence type="ECO:0000256" key="8">
    <source>
        <dbReference type="ARBA" id="ARBA00023012"/>
    </source>
</evidence>
<dbReference type="SUPFAM" id="SSF55874">
    <property type="entry name" value="ATPase domain of HSP90 chaperone/DNA topoisomerase II/histidine kinase"/>
    <property type="match status" value="1"/>
</dbReference>
<dbReference type="RefSeq" id="WP_005807884.1">
    <property type="nucleotide sequence ID" value="NZ_JH414435.1"/>
</dbReference>
<evidence type="ECO:0000256" key="3">
    <source>
        <dbReference type="ARBA" id="ARBA00022553"/>
    </source>
</evidence>
<dbReference type="GO" id="GO:0005524">
    <property type="term" value="F:ATP binding"/>
    <property type="evidence" value="ECO:0007669"/>
    <property type="project" value="UniProtKB-KW"/>
</dbReference>
<keyword evidence="6" id="KW-0418">Kinase</keyword>
<evidence type="ECO:0000256" key="9">
    <source>
        <dbReference type="SAM" id="Phobius"/>
    </source>
</evidence>
<dbReference type="PRINTS" id="PR00344">
    <property type="entry name" value="BCTRLSENSOR"/>
</dbReference>
<dbReference type="PROSITE" id="PS50112">
    <property type="entry name" value="PAS"/>
    <property type="match status" value="1"/>
</dbReference>
<dbReference type="PANTHER" id="PTHR43065:SF46">
    <property type="entry name" value="C4-DICARBOXYLATE TRANSPORT SENSOR PROTEIN DCTB"/>
    <property type="match status" value="1"/>
</dbReference>
<keyword evidence="7" id="KW-0067">ATP-binding</keyword>
<dbReference type="Gene3D" id="3.30.450.20">
    <property type="entry name" value="PAS domain"/>
    <property type="match status" value="1"/>
</dbReference>
<dbReference type="InterPro" id="IPR013656">
    <property type="entry name" value="PAS_4"/>
</dbReference>
<dbReference type="HOGENOM" id="CLU_019969_0_0_9"/>
<dbReference type="SMART" id="SM00388">
    <property type="entry name" value="HisKA"/>
    <property type="match status" value="1"/>
</dbReference>
<dbReference type="InterPro" id="IPR004358">
    <property type="entry name" value="Sig_transdc_His_kin-like_C"/>
</dbReference>
<comment type="caution">
    <text evidence="12">The sequence shown here is derived from an EMBL/GenBank/DDBJ whole genome shotgun (WGS) entry which is preliminary data.</text>
</comment>
<evidence type="ECO:0000256" key="7">
    <source>
        <dbReference type="ARBA" id="ARBA00022840"/>
    </source>
</evidence>
<dbReference type="InterPro" id="IPR000014">
    <property type="entry name" value="PAS"/>
</dbReference>
<dbReference type="SMART" id="SM00387">
    <property type="entry name" value="HATPase_c"/>
    <property type="match status" value="1"/>
</dbReference>
<evidence type="ECO:0000256" key="4">
    <source>
        <dbReference type="ARBA" id="ARBA00022679"/>
    </source>
</evidence>
<dbReference type="EMBL" id="AFZX01000004">
    <property type="protein sequence ID" value="EHL09196.1"/>
    <property type="molecule type" value="Genomic_DNA"/>
</dbReference>
<gene>
    <name evidence="12" type="ORF">HMPREF0322_00078</name>
</gene>
<protein>
    <recommendedName>
        <fullName evidence="2">histidine kinase</fullName>
        <ecNumber evidence="2">2.7.13.3</ecNumber>
    </recommendedName>
</protein>
<evidence type="ECO:0000313" key="13">
    <source>
        <dbReference type="Proteomes" id="UP000004416"/>
    </source>
</evidence>
<reference evidence="12 13" key="1">
    <citation type="submission" date="2011-08" db="EMBL/GenBank/DDBJ databases">
        <authorList>
            <person name="Weinstock G."/>
            <person name="Sodergren E."/>
            <person name="Clifton S."/>
            <person name="Fulton L."/>
            <person name="Fulton B."/>
            <person name="Courtney L."/>
            <person name="Fronick C."/>
            <person name="Harrison M."/>
            <person name="Strong C."/>
            <person name="Farmer C."/>
            <person name="Delahaunty K."/>
            <person name="Markovic C."/>
            <person name="Hall O."/>
            <person name="Minx P."/>
            <person name="Tomlinson C."/>
            <person name="Mitreva M."/>
            <person name="Hou S."/>
            <person name="Chen J."/>
            <person name="Wollam A."/>
            <person name="Pepin K.H."/>
            <person name="Johnson M."/>
            <person name="Bhonagiri V."/>
            <person name="Zhang X."/>
            <person name="Suruliraj S."/>
            <person name="Warren W."/>
            <person name="Chinwalla A."/>
            <person name="Mardis E.R."/>
            <person name="Wilson R.K."/>
        </authorList>
    </citation>
    <scope>NUCLEOTIDE SEQUENCE [LARGE SCALE GENOMIC DNA]</scope>
    <source>
        <strain evidence="12 13">DP7</strain>
    </source>
</reference>
<keyword evidence="9" id="KW-0472">Membrane</keyword>
<keyword evidence="9" id="KW-0812">Transmembrane</keyword>
<dbReference type="PATRIC" id="fig|537010.4.peg.70"/>
<dbReference type="SUPFAM" id="SSF55785">
    <property type="entry name" value="PYP-like sensor domain (PAS domain)"/>
    <property type="match status" value="1"/>
</dbReference>
<dbReference type="Pfam" id="PF08448">
    <property type="entry name" value="PAS_4"/>
    <property type="match status" value="1"/>
</dbReference>
<keyword evidence="9" id="KW-1133">Transmembrane helix</keyword>
<dbReference type="Pfam" id="PF00512">
    <property type="entry name" value="HisKA"/>
    <property type="match status" value="1"/>
</dbReference>
<feature type="domain" description="PAS" evidence="11">
    <location>
        <begin position="255"/>
        <end position="306"/>
    </location>
</feature>
<evidence type="ECO:0000259" key="10">
    <source>
        <dbReference type="PROSITE" id="PS50109"/>
    </source>
</evidence>
<dbReference type="CDD" id="cd00082">
    <property type="entry name" value="HisKA"/>
    <property type="match status" value="1"/>
</dbReference>
<dbReference type="InterPro" id="IPR036097">
    <property type="entry name" value="HisK_dim/P_sf"/>
</dbReference>
<dbReference type="SMART" id="SM00091">
    <property type="entry name" value="PAS"/>
    <property type="match status" value="1"/>
</dbReference>
<dbReference type="InterPro" id="IPR003661">
    <property type="entry name" value="HisK_dim/P_dom"/>
</dbReference>
<keyword evidence="3" id="KW-0597">Phosphoprotein</keyword>
<evidence type="ECO:0000313" key="12">
    <source>
        <dbReference type="EMBL" id="EHL09196.1"/>
    </source>
</evidence>
<dbReference type="InterPro" id="IPR003594">
    <property type="entry name" value="HATPase_dom"/>
</dbReference>
<keyword evidence="4" id="KW-0808">Transferase</keyword>
<keyword evidence="5" id="KW-0547">Nucleotide-binding</keyword>
<dbReference type="SUPFAM" id="SSF47384">
    <property type="entry name" value="Homodimeric domain of signal transducing histidine kinase"/>
    <property type="match status" value="1"/>
</dbReference>
<dbReference type="InterPro" id="IPR036890">
    <property type="entry name" value="HATPase_C_sf"/>
</dbReference>
<evidence type="ECO:0000256" key="6">
    <source>
        <dbReference type="ARBA" id="ARBA00022777"/>
    </source>
</evidence>
<comment type="catalytic activity">
    <reaction evidence="1">
        <text>ATP + protein L-histidine = ADP + protein N-phospho-L-histidine.</text>
        <dbReference type="EC" id="2.7.13.3"/>
    </reaction>
</comment>
<evidence type="ECO:0000259" key="11">
    <source>
        <dbReference type="PROSITE" id="PS50112"/>
    </source>
</evidence>
<name>G9XGL2_DESHA</name>
<dbReference type="PROSITE" id="PS50109">
    <property type="entry name" value="HIS_KIN"/>
    <property type="match status" value="1"/>
</dbReference>
<feature type="transmembrane region" description="Helical" evidence="9">
    <location>
        <begin position="178"/>
        <end position="196"/>
    </location>
</feature>
<evidence type="ECO:0000256" key="5">
    <source>
        <dbReference type="ARBA" id="ARBA00022741"/>
    </source>
</evidence>
<evidence type="ECO:0000256" key="1">
    <source>
        <dbReference type="ARBA" id="ARBA00000085"/>
    </source>
</evidence>
<feature type="domain" description="Histidine kinase" evidence="10">
    <location>
        <begin position="385"/>
        <end position="589"/>
    </location>
</feature>
<dbReference type="EC" id="2.7.13.3" evidence="2"/>
<keyword evidence="8" id="KW-0902">Two-component regulatory system</keyword>
<sequence length="600" mass="68806">MNKISSERSIIQSTLFNISISVFFLSIILISLFGQSFWEKESIKLNYGLFNTALIVKERIEGYFDDLYLDVRDIHDYSNSFEVQRINGDIKTLLGNDKSYFVAYYDLKSQWLVLENGTINFSIEDILNALDKSQGIQQINHGNYSLVSSPITHNGVMLGYVWVYAANPEINLITFSKFNIFFILIFAILGTIILLIRKHMKNIQNQLEEFTDSIVHPELIPKRNFNKLPELEPVFDKITGYTQELSAINEELGASQRRFTQIMEGISDGLFSIDREWRLLFYNDVAKKYFDKPDEELKMKNILEIFPSFSNTVTYQYIAEVFLTAEPAYFEADGMMTSERIFHTSIYPFEEGITVFFRDITEQRQQQHEMARLERLNLVGQMAAGISHEIRNPLTTVKGFLQLRGIKVTDPDEKEYNDLMISEIDRANTIISEFLSLAKDNMGSTQEQDINQIIYRIFPMIQADANNGNKDLILNLNPLPSLWLNENEIRQLLLNFVRNALEVTSQGGCVIIRIYEDKNNVVLAVQDQGCGIPEEIRDKIGTPFFTTKESGTGLGIAISMGIAHRHNAELTFDTGDQGTTFKVIFKRRNILGKKDEGELS</sequence>
<dbReference type="InterPro" id="IPR035965">
    <property type="entry name" value="PAS-like_dom_sf"/>
</dbReference>
<dbReference type="Proteomes" id="UP000004416">
    <property type="component" value="Unassembled WGS sequence"/>
</dbReference>
<dbReference type="GO" id="GO:0000155">
    <property type="term" value="F:phosphorelay sensor kinase activity"/>
    <property type="evidence" value="ECO:0007669"/>
    <property type="project" value="InterPro"/>
</dbReference>
<dbReference type="Gene3D" id="3.30.565.10">
    <property type="entry name" value="Histidine kinase-like ATPase, C-terminal domain"/>
    <property type="match status" value="1"/>
</dbReference>
<feature type="transmembrane region" description="Helical" evidence="9">
    <location>
        <begin position="15"/>
        <end position="38"/>
    </location>
</feature>
<dbReference type="InterPro" id="IPR005467">
    <property type="entry name" value="His_kinase_dom"/>
</dbReference>
<dbReference type="CDD" id="cd00075">
    <property type="entry name" value="HATPase"/>
    <property type="match status" value="1"/>
</dbReference>
<dbReference type="PANTHER" id="PTHR43065">
    <property type="entry name" value="SENSOR HISTIDINE KINASE"/>
    <property type="match status" value="1"/>
</dbReference>
<dbReference type="Pfam" id="PF02518">
    <property type="entry name" value="HATPase_c"/>
    <property type="match status" value="1"/>
</dbReference>
<dbReference type="Gene3D" id="1.10.287.130">
    <property type="match status" value="1"/>
</dbReference>
<dbReference type="CDD" id="cd00130">
    <property type="entry name" value="PAS"/>
    <property type="match status" value="1"/>
</dbReference>
<proteinExistence type="predicted"/>
<accession>G9XGL2</accession>
<organism evidence="12 13">
    <name type="scientific">Desulfitobacterium hafniense DP7</name>
    <dbReference type="NCBI Taxonomy" id="537010"/>
    <lineage>
        <taxon>Bacteria</taxon>
        <taxon>Bacillati</taxon>
        <taxon>Bacillota</taxon>
        <taxon>Clostridia</taxon>
        <taxon>Eubacteriales</taxon>
        <taxon>Desulfitobacteriaceae</taxon>
        <taxon>Desulfitobacterium</taxon>
    </lineage>
</organism>
<evidence type="ECO:0000256" key="2">
    <source>
        <dbReference type="ARBA" id="ARBA00012438"/>
    </source>
</evidence>
<dbReference type="AlphaFoldDB" id="G9XGL2"/>